<feature type="transmembrane region" description="Helical" evidence="8">
    <location>
        <begin position="326"/>
        <end position="350"/>
    </location>
</feature>
<feature type="domain" description="EAL" evidence="9">
    <location>
        <begin position="387"/>
        <end position="639"/>
    </location>
</feature>
<evidence type="ECO:0000313" key="12">
    <source>
        <dbReference type="Proteomes" id="UP000190834"/>
    </source>
</evidence>
<dbReference type="PANTHER" id="PTHR33121:SF70">
    <property type="entry name" value="SIGNALING PROTEIN YKOW"/>
    <property type="match status" value="1"/>
</dbReference>
<reference evidence="12" key="1">
    <citation type="submission" date="2017-02" db="EMBL/GenBank/DDBJ databases">
        <authorList>
            <person name="Varghese N."/>
            <person name="Submissions S."/>
        </authorList>
    </citation>
    <scope>NUCLEOTIDE SEQUENCE [LARGE SCALE GENOMIC DNA]</scope>
    <source>
        <strain evidence="12">DSM 19608</strain>
    </source>
</reference>
<dbReference type="InterPro" id="IPR001633">
    <property type="entry name" value="EAL_dom"/>
</dbReference>
<feature type="transmembrane region" description="Helical" evidence="8">
    <location>
        <begin position="44"/>
        <end position="62"/>
    </location>
</feature>
<sequence length="646" mass="73030">MVWLIPCVMVAALAQFVAVAVELHYGQGHWLAEKLHSLDDVVVRTLPYLITASISYMLAIRYSLPRSAIILLCTLYLAIASEVANIGMALPVYQSFFAIVMPFASVPLIFLFFRLFSNKKNESIIVKESFQIIIPGLATAIIVIHASVFFLRYLANLPLNEFIFNYISPNNSYAFGVVFSFLNSFFWFLGIHAHHVMGVFIQALNETPELLPLSTNFLRSFVFIGGSGSTLALAIVLLLFSKHKSVRLLALSSLFTSMINVNELLLFGLPIILNFRFLRPFIVAPIVNVVLALLAVDVGFIDPGLSNVYPYTPVFLNSWLASGGDWHAVILQVMLLLISCSIYFPAVRYLNKQENIFYLRSLDTTYIRCLEEAKSVNNDSVLISRQKEKELAEVERKIQVIGRTEFFVQYQPQISQINGKVIGCESLLRAKNDTGEILYPNAFLPWLEKANLMKDIDLWVVRRVAKDLKKREALGINVRTSVNITVHTLMDDNSMAQIIRLIEPVSQYMDFEVTESSLLQDKTKLAGVFERLHQLGCHIHIDDFGTGYSSMSYLNLFDIDTIKIDRSFVQALDTEKGRKVFSGIYAVANELAMDVIVEGVETQEQLNFVSQYKQVAVQGWYYSKPLIEQDFIDYVMLRQGIFSLAG</sequence>
<keyword evidence="5 8" id="KW-0812">Transmembrane</keyword>
<keyword evidence="3" id="KW-1003">Cell membrane</keyword>
<dbReference type="PROSITE" id="PS50883">
    <property type="entry name" value="EAL"/>
    <property type="match status" value="1"/>
</dbReference>
<dbReference type="GO" id="GO:0071111">
    <property type="term" value="F:cyclic-guanylate-specific phosphodiesterase activity"/>
    <property type="evidence" value="ECO:0007669"/>
    <property type="project" value="InterPro"/>
</dbReference>
<dbReference type="Gene3D" id="3.20.20.450">
    <property type="entry name" value="EAL domain"/>
    <property type="match status" value="1"/>
</dbReference>
<evidence type="ECO:0000256" key="2">
    <source>
        <dbReference type="ARBA" id="ARBA00022448"/>
    </source>
</evidence>
<dbReference type="STRING" id="1123491.SAMN02745782_00173"/>
<evidence type="ECO:0000256" key="3">
    <source>
        <dbReference type="ARBA" id="ARBA00022475"/>
    </source>
</evidence>
<dbReference type="Proteomes" id="UP000190834">
    <property type="component" value="Unassembled WGS sequence"/>
</dbReference>
<keyword evidence="7 8" id="KW-0472">Membrane</keyword>
<evidence type="ECO:0000313" key="11">
    <source>
        <dbReference type="EMBL" id="SJZ40961.1"/>
    </source>
</evidence>
<evidence type="ECO:0000256" key="4">
    <source>
        <dbReference type="ARBA" id="ARBA00022597"/>
    </source>
</evidence>
<keyword evidence="4" id="KW-0762">Sugar transport</keyword>
<dbReference type="AlphaFoldDB" id="A0A1T4KEZ3"/>
<keyword evidence="12" id="KW-1185">Reference proteome</keyword>
<evidence type="ECO:0000259" key="10">
    <source>
        <dbReference type="PROSITE" id="PS51105"/>
    </source>
</evidence>
<feature type="domain" description="PTS EIIC type-3" evidence="10">
    <location>
        <begin position="1"/>
        <end position="346"/>
    </location>
</feature>
<accession>A0A1T4KEZ3</accession>
<dbReference type="SUPFAM" id="SSF141868">
    <property type="entry name" value="EAL domain-like"/>
    <property type="match status" value="1"/>
</dbReference>
<dbReference type="GO" id="GO:0009401">
    <property type="term" value="P:phosphoenolpyruvate-dependent sugar phosphotransferase system"/>
    <property type="evidence" value="ECO:0007669"/>
    <property type="project" value="InterPro"/>
</dbReference>
<dbReference type="PROSITE" id="PS51105">
    <property type="entry name" value="PTS_EIIC_TYPE_3"/>
    <property type="match status" value="1"/>
</dbReference>
<gene>
    <name evidence="11" type="ORF">SAMN02745782_00173</name>
</gene>
<feature type="transmembrane region" description="Helical" evidence="8">
    <location>
        <begin position="69"/>
        <end position="90"/>
    </location>
</feature>
<evidence type="ECO:0000256" key="6">
    <source>
        <dbReference type="ARBA" id="ARBA00022989"/>
    </source>
</evidence>
<dbReference type="PANTHER" id="PTHR33121">
    <property type="entry name" value="CYCLIC DI-GMP PHOSPHODIESTERASE PDEF"/>
    <property type="match status" value="1"/>
</dbReference>
<comment type="subcellular location">
    <subcellularLocation>
        <location evidence="1">Cell membrane</location>
        <topology evidence="1">Multi-pass membrane protein</topology>
    </subcellularLocation>
</comment>
<dbReference type="InterPro" id="IPR003352">
    <property type="entry name" value="PTS_EIIC"/>
</dbReference>
<dbReference type="Pfam" id="PF02378">
    <property type="entry name" value="PTS_EIIC"/>
    <property type="match status" value="1"/>
</dbReference>
<dbReference type="InterPro" id="IPR004501">
    <property type="entry name" value="PTS_EIIC_3"/>
</dbReference>
<dbReference type="EMBL" id="FUXB01000001">
    <property type="protein sequence ID" value="SJZ40961.1"/>
    <property type="molecule type" value="Genomic_DNA"/>
</dbReference>
<keyword evidence="2" id="KW-0813">Transport</keyword>
<feature type="transmembrane region" description="Helical" evidence="8">
    <location>
        <begin position="217"/>
        <end position="240"/>
    </location>
</feature>
<feature type="transmembrane region" description="Helical" evidence="8">
    <location>
        <begin position="281"/>
        <end position="301"/>
    </location>
</feature>
<feature type="transmembrane region" description="Helical" evidence="8">
    <location>
        <begin position="173"/>
        <end position="196"/>
    </location>
</feature>
<dbReference type="GO" id="GO:0005886">
    <property type="term" value="C:plasma membrane"/>
    <property type="evidence" value="ECO:0007669"/>
    <property type="project" value="UniProtKB-SubCell"/>
</dbReference>
<dbReference type="CDD" id="cd01948">
    <property type="entry name" value="EAL"/>
    <property type="match status" value="1"/>
</dbReference>
<evidence type="ECO:0000256" key="7">
    <source>
        <dbReference type="ARBA" id="ARBA00023136"/>
    </source>
</evidence>
<dbReference type="InterPro" id="IPR050706">
    <property type="entry name" value="Cyclic-di-GMP_PDE-like"/>
</dbReference>
<organism evidence="11 12">
    <name type="scientific">Vibrio cincinnatiensis DSM 19608</name>
    <dbReference type="NCBI Taxonomy" id="1123491"/>
    <lineage>
        <taxon>Bacteria</taxon>
        <taxon>Pseudomonadati</taxon>
        <taxon>Pseudomonadota</taxon>
        <taxon>Gammaproteobacteria</taxon>
        <taxon>Vibrionales</taxon>
        <taxon>Vibrionaceae</taxon>
        <taxon>Vibrio</taxon>
    </lineage>
</organism>
<evidence type="ECO:0000256" key="8">
    <source>
        <dbReference type="SAM" id="Phobius"/>
    </source>
</evidence>
<dbReference type="GO" id="GO:0008982">
    <property type="term" value="F:protein-N(PI)-phosphohistidine-sugar phosphotransferase activity"/>
    <property type="evidence" value="ECO:0007669"/>
    <property type="project" value="InterPro"/>
</dbReference>
<evidence type="ECO:0000256" key="1">
    <source>
        <dbReference type="ARBA" id="ARBA00004651"/>
    </source>
</evidence>
<name>A0A1T4KEZ3_VIBCI</name>
<dbReference type="Pfam" id="PF00563">
    <property type="entry name" value="EAL"/>
    <property type="match status" value="1"/>
</dbReference>
<keyword evidence="6 8" id="KW-1133">Transmembrane helix</keyword>
<feature type="transmembrane region" description="Helical" evidence="8">
    <location>
        <begin position="96"/>
        <end position="117"/>
    </location>
</feature>
<feature type="transmembrane region" description="Helical" evidence="8">
    <location>
        <begin position="246"/>
        <end position="269"/>
    </location>
</feature>
<proteinExistence type="predicted"/>
<evidence type="ECO:0000256" key="5">
    <source>
        <dbReference type="ARBA" id="ARBA00022692"/>
    </source>
</evidence>
<protein>
    <submittedName>
        <fullName evidence="11">PTS system, lactose/cellobiose family IIC component</fullName>
    </submittedName>
</protein>
<feature type="transmembrane region" description="Helical" evidence="8">
    <location>
        <begin position="129"/>
        <end position="153"/>
    </location>
</feature>
<evidence type="ECO:0000259" key="9">
    <source>
        <dbReference type="PROSITE" id="PS50883"/>
    </source>
</evidence>
<dbReference type="InterPro" id="IPR035919">
    <property type="entry name" value="EAL_sf"/>
</dbReference>
<dbReference type="SMART" id="SM00052">
    <property type="entry name" value="EAL"/>
    <property type="match status" value="1"/>
</dbReference>